<dbReference type="SUPFAM" id="SSF55874">
    <property type="entry name" value="ATPase domain of HSP90 chaperone/DNA topoisomerase II/histidine kinase"/>
    <property type="match status" value="1"/>
</dbReference>
<dbReference type="PANTHER" id="PTHR43547">
    <property type="entry name" value="TWO-COMPONENT HISTIDINE KINASE"/>
    <property type="match status" value="1"/>
</dbReference>
<evidence type="ECO:0000256" key="2">
    <source>
        <dbReference type="ARBA" id="ARBA00012438"/>
    </source>
</evidence>
<dbReference type="SMART" id="SM00387">
    <property type="entry name" value="HATPase_c"/>
    <property type="match status" value="1"/>
</dbReference>
<dbReference type="OrthoDB" id="9808408at2"/>
<dbReference type="AlphaFoldDB" id="A0A6N6M8T6"/>
<dbReference type="SUPFAM" id="SSF52172">
    <property type="entry name" value="CheY-like"/>
    <property type="match status" value="1"/>
</dbReference>
<feature type="coiled-coil region" evidence="7">
    <location>
        <begin position="121"/>
        <end position="181"/>
    </location>
</feature>
<dbReference type="InterPro" id="IPR003661">
    <property type="entry name" value="HisK_dim/P_dom"/>
</dbReference>
<dbReference type="InterPro" id="IPR036890">
    <property type="entry name" value="HATPase_C_sf"/>
</dbReference>
<dbReference type="SMART" id="SM00388">
    <property type="entry name" value="HisKA"/>
    <property type="match status" value="1"/>
</dbReference>
<dbReference type="RefSeq" id="WP_151166995.1">
    <property type="nucleotide sequence ID" value="NZ_WACR01000003.1"/>
</dbReference>
<dbReference type="Pfam" id="PF00512">
    <property type="entry name" value="HisKA"/>
    <property type="match status" value="1"/>
</dbReference>
<keyword evidence="4" id="KW-0808">Transferase</keyword>
<evidence type="ECO:0000259" key="8">
    <source>
        <dbReference type="PROSITE" id="PS50109"/>
    </source>
</evidence>
<dbReference type="GO" id="GO:0000155">
    <property type="term" value="F:phosphorelay sensor kinase activity"/>
    <property type="evidence" value="ECO:0007669"/>
    <property type="project" value="InterPro"/>
</dbReference>
<evidence type="ECO:0000313" key="10">
    <source>
        <dbReference type="EMBL" id="KAB1065285.1"/>
    </source>
</evidence>
<dbReference type="InterPro" id="IPR036097">
    <property type="entry name" value="HisK_dim/P_sf"/>
</dbReference>
<comment type="catalytic activity">
    <reaction evidence="1">
        <text>ATP + protein L-histidine = ADP + protein N-phospho-L-histidine.</text>
        <dbReference type="EC" id="2.7.13.3"/>
    </reaction>
</comment>
<evidence type="ECO:0000256" key="4">
    <source>
        <dbReference type="ARBA" id="ARBA00022679"/>
    </source>
</evidence>
<dbReference type="Gene3D" id="3.30.565.10">
    <property type="entry name" value="Histidine kinase-like ATPase, C-terminal domain"/>
    <property type="match status" value="1"/>
</dbReference>
<feature type="modified residue" description="4-aspartylphosphate" evidence="6">
    <location>
        <position position="54"/>
    </location>
</feature>
<dbReference type="SUPFAM" id="SSF47384">
    <property type="entry name" value="Homodimeric domain of signal transducing histidine kinase"/>
    <property type="match status" value="1"/>
</dbReference>
<keyword evidence="11" id="KW-1185">Reference proteome</keyword>
<evidence type="ECO:0000313" key="11">
    <source>
        <dbReference type="Proteomes" id="UP000435357"/>
    </source>
</evidence>
<evidence type="ECO:0000256" key="5">
    <source>
        <dbReference type="ARBA" id="ARBA00022777"/>
    </source>
</evidence>
<evidence type="ECO:0000256" key="7">
    <source>
        <dbReference type="SAM" id="Coils"/>
    </source>
</evidence>
<dbReference type="EMBL" id="WACR01000003">
    <property type="protein sequence ID" value="KAB1065285.1"/>
    <property type="molecule type" value="Genomic_DNA"/>
</dbReference>
<dbReference type="InterPro" id="IPR004358">
    <property type="entry name" value="Sig_transdc_His_kin-like_C"/>
</dbReference>
<dbReference type="FunFam" id="3.30.565.10:FF:000006">
    <property type="entry name" value="Sensor histidine kinase WalK"/>
    <property type="match status" value="1"/>
</dbReference>
<dbReference type="InterPro" id="IPR001789">
    <property type="entry name" value="Sig_transdc_resp-reg_receiver"/>
</dbReference>
<keyword evidence="5" id="KW-0418">Kinase</keyword>
<dbReference type="EC" id="2.7.13.3" evidence="2"/>
<name>A0A6N6M8T6_9FLAO</name>
<reference evidence="10 11" key="1">
    <citation type="submission" date="2019-09" db="EMBL/GenBank/DDBJ databases">
        <title>Genomes of Cryomorphaceae.</title>
        <authorList>
            <person name="Bowman J.P."/>
        </authorList>
    </citation>
    <scope>NUCLEOTIDE SEQUENCE [LARGE SCALE GENOMIC DNA]</scope>
    <source>
        <strain evidence="10 11">KCTC 52047</strain>
    </source>
</reference>
<dbReference type="Pfam" id="PF02518">
    <property type="entry name" value="HATPase_c"/>
    <property type="match status" value="1"/>
</dbReference>
<dbReference type="PROSITE" id="PS50110">
    <property type="entry name" value="RESPONSE_REGULATORY"/>
    <property type="match status" value="1"/>
</dbReference>
<dbReference type="CDD" id="cd00082">
    <property type="entry name" value="HisKA"/>
    <property type="match status" value="1"/>
</dbReference>
<keyword evidence="7" id="KW-0175">Coiled coil</keyword>
<dbReference type="SMART" id="SM00448">
    <property type="entry name" value="REC"/>
    <property type="match status" value="1"/>
</dbReference>
<keyword evidence="3 6" id="KW-0597">Phosphoprotein</keyword>
<dbReference type="InterPro" id="IPR003594">
    <property type="entry name" value="HATPase_dom"/>
</dbReference>
<dbReference type="InterPro" id="IPR011006">
    <property type="entry name" value="CheY-like_superfamily"/>
</dbReference>
<evidence type="ECO:0000259" key="9">
    <source>
        <dbReference type="PROSITE" id="PS50110"/>
    </source>
</evidence>
<evidence type="ECO:0000256" key="1">
    <source>
        <dbReference type="ARBA" id="ARBA00000085"/>
    </source>
</evidence>
<organism evidence="10 11">
    <name type="scientific">Salibacter halophilus</name>
    <dbReference type="NCBI Taxonomy" id="1803916"/>
    <lineage>
        <taxon>Bacteria</taxon>
        <taxon>Pseudomonadati</taxon>
        <taxon>Bacteroidota</taxon>
        <taxon>Flavobacteriia</taxon>
        <taxon>Flavobacteriales</taxon>
        <taxon>Salibacteraceae</taxon>
        <taxon>Salibacter</taxon>
    </lineage>
</organism>
<feature type="domain" description="Response regulatory" evidence="9">
    <location>
        <begin position="4"/>
        <end position="119"/>
    </location>
</feature>
<dbReference type="Proteomes" id="UP000435357">
    <property type="component" value="Unassembled WGS sequence"/>
</dbReference>
<proteinExistence type="predicted"/>
<sequence length="416" mass="47209">MKHKILITEDDAVTALYMKQTAQSLGYEVIKIATEAEEAIELSKNEQPDLVLMDISLPGDIDGIKAADIIIEQNGIPVIYVTGNSDNETMQRAISSNTYGYILKPVRKEQMYTMVEMTLHRHKLEKELIKRENQLKELNEQLEEKVADRTRKLSVNNQRLEQEVERRKAIEEDLKESLAKEKELGELKSRIVTIISHELKTPLTTILSSAQLIDFHADNKAPSEKIQKHTHSIQRNVQALTELVNDTLFISRADAGKIELEKAETNVIEYIEELIDHLKDGLGNGYNFNIKKLNDIPEELMIDTRLLKQILNNLLTNAIKYSPESQDIDIKVGYINSELSIEVKDHGIGIPQKDVKLLFQMFHRASNVENIEGTGIGLAIVKKCLDFMDGQINIDSKVGEGSSFTIYFKAQKPDDE</sequence>
<dbReference type="Pfam" id="PF00072">
    <property type="entry name" value="Response_reg"/>
    <property type="match status" value="1"/>
</dbReference>
<comment type="caution">
    <text evidence="10">The sequence shown here is derived from an EMBL/GenBank/DDBJ whole genome shotgun (WGS) entry which is preliminary data.</text>
</comment>
<dbReference type="InterPro" id="IPR005467">
    <property type="entry name" value="His_kinase_dom"/>
</dbReference>
<dbReference type="PANTHER" id="PTHR43547:SF2">
    <property type="entry name" value="HYBRID SIGNAL TRANSDUCTION HISTIDINE KINASE C"/>
    <property type="match status" value="1"/>
</dbReference>
<dbReference type="PRINTS" id="PR00344">
    <property type="entry name" value="BCTRLSENSOR"/>
</dbReference>
<evidence type="ECO:0000256" key="6">
    <source>
        <dbReference type="PROSITE-ProRule" id="PRU00169"/>
    </source>
</evidence>
<protein>
    <recommendedName>
        <fullName evidence="2">histidine kinase</fullName>
        <ecNumber evidence="2">2.7.13.3</ecNumber>
    </recommendedName>
</protein>
<dbReference type="Gene3D" id="3.40.50.2300">
    <property type="match status" value="1"/>
</dbReference>
<feature type="domain" description="Histidine kinase" evidence="8">
    <location>
        <begin position="194"/>
        <end position="412"/>
    </location>
</feature>
<dbReference type="PROSITE" id="PS50109">
    <property type="entry name" value="HIS_KIN"/>
    <property type="match status" value="1"/>
</dbReference>
<dbReference type="Gene3D" id="1.10.287.130">
    <property type="match status" value="1"/>
</dbReference>
<accession>A0A6N6M8T6</accession>
<dbReference type="CDD" id="cd17534">
    <property type="entry name" value="REC_DC-like"/>
    <property type="match status" value="1"/>
</dbReference>
<dbReference type="CDD" id="cd00075">
    <property type="entry name" value="HATPase"/>
    <property type="match status" value="1"/>
</dbReference>
<gene>
    <name evidence="10" type="ORF">F3059_04845</name>
</gene>
<evidence type="ECO:0000256" key="3">
    <source>
        <dbReference type="ARBA" id="ARBA00022553"/>
    </source>
</evidence>